<keyword evidence="3" id="KW-1185">Reference proteome</keyword>
<dbReference type="SUPFAM" id="SSF52540">
    <property type="entry name" value="P-loop containing nucleoside triphosphate hydrolases"/>
    <property type="match status" value="1"/>
</dbReference>
<proteinExistence type="predicted"/>
<reference evidence="2 3" key="1">
    <citation type="submission" date="2015-05" db="EMBL/GenBank/DDBJ databases">
        <title>Whole genome sequence and identification of bacterial endophytes from Costus igneus.</title>
        <authorList>
            <person name="Lee Y.P."/>
            <person name="Gan H.M."/>
            <person name="Eng W."/>
            <person name="Wheatley M.S."/>
            <person name="Caraballo A."/>
            <person name="Polter S."/>
            <person name="Savka M.A."/>
            <person name="Hudson A.O."/>
        </authorList>
    </citation>
    <scope>NUCLEOTIDE SEQUENCE [LARGE SCALE GENOMIC DNA]</scope>
    <source>
        <strain evidence="2 3">RIT379</strain>
    </source>
</reference>
<accession>A0A0J1IAM9</accession>
<dbReference type="OrthoDB" id="6291705at2"/>
<protein>
    <recommendedName>
        <fullName evidence="1">Phosphoribulokinase/uridine kinase domain-containing protein</fullName>
    </recommendedName>
</protein>
<evidence type="ECO:0000259" key="1">
    <source>
        <dbReference type="Pfam" id="PF00485"/>
    </source>
</evidence>
<name>A0A0J1IAM9_NIACI</name>
<dbReference type="InterPro" id="IPR027417">
    <property type="entry name" value="P-loop_NTPase"/>
</dbReference>
<dbReference type="NCBIfam" id="NF006085">
    <property type="entry name" value="PRK08233.1"/>
    <property type="match status" value="1"/>
</dbReference>
<comment type="caution">
    <text evidence="2">The sequence shown here is derived from an EMBL/GenBank/DDBJ whole genome shotgun (WGS) entry which is preliminary data.</text>
</comment>
<dbReference type="GO" id="GO:0005524">
    <property type="term" value="F:ATP binding"/>
    <property type="evidence" value="ECO:0007669"/>
    <property type="project" value="InterPro"/>
</dbReference>
<evidence type="ECO:0000313" key="2">
    <source>
        <dbReference type="EMBL" id="KLV23027.1"/>
    </source>
</evidence>
<dbReference type="Pfam" id="PF00485">
    <property type="entry name" value="PRK"/>
    <property type="match status" value="1"/>
</dbReference>
<gene>
    <name evidence="2" type="ORF">ABW02_20050</name>
</gene>
<organism evidence="2 3">
    <name type="scientific">Niallia circulans</name>
    <name type="common">Bacillus circulans</name>
    <dbReference type="NCBI Taxonomy" id="1397"/>
    <lineage>
        <taxon>Bacteria</taxon>
        <taxon>Bacillati</taxon>
        <taxon>Bacillota</taxon>
        <taxon>Bacilli</taxon>
        <taxon>Bacillales</taxon>
        <taxon>Bacillaceae</taxon>
        <taxon>Niallia</taxon>
    </lineage>
</organism>
<dbReference type="Proteomes" id="UP000036045">
    <property type="component" value="Unassembled WGS sequence"/>
</dbReference>
<dbReference type="PATRIC" id="fig|1397.4.peg.2752"/>
<dbReference type="GO" id="GO:0016301">
    <property type="term" value="F:kinase activity"/>
    <property type="evidence" value="ECO:0007669"/>
    <property type="project" value="InterPro"/>
</dbReference>
<dbReference type="InterPro" id="IPR006083">
    <property type="entry name" value="PRK/URK"/>
</dbReference>
<dbReference type="EMBL" id="LDPH01000027">
    <property type="protein sequence ID" value="KLV23027.1"/>
    <property type="molecule type" value="Genomic_DNA"/>
</dbReference>
<dbReference type="RefSeq" id="WP_047944039.1">
    <property type="nucleotide sequence ID" value="NZ_JABRVN010000024.1"/>
</dbReference>
<dbReference type="AlphaFoldDB" id="A0A0J1IAM9"/>
<sequence length="179" mass="20245">MIKEKTPFVIAISAVSGGGKTTITKLLNQKLHNSKILFFDEYNFNGPDDIINWVDNGGDANDWDVSPLIKDLQVLLTESLDYIILDFPFSYKHSQVSKFIDFSIFIDTPLDIALARRVTRDFCNSSTEDILSEMKNYTSRGRRGYLNMLETIKPDADFVIDGTLQAAEVINVILDNLKN</sequence>
<dbReference type="Gene3D" id="3.40.50.300">
    <property type="entry name" value="P-loop containing nucleotide triphosphate hydrolases"/>
    <property type="match status" value="1"/>
</dbReference>
<evidence type="ECO:0000313" key="3">
    <source>
        <dbReference type="Proteomes" id="UP000036045"/>
    </source>
</evidence>
<feature type="domain" description="Phosphoribulokinase/uridine kinase" evidence="1">
    <location>
        <begin position="92"/>
        <end position="161"/>
    </location>
</feature>